<organism evidence="2 3">
    <name type="scientific">Archangium gephyra</name>
    <dbReference type="NCBI Taxonomy" id="48"/>
    <lineage>
        <taxon>Bacteria</taxon>
        <taxon>Pseudomonadati</taxon>
        <taxon>Myxococcota</taxon>
        <taxon>Myxococcia</taxon>
        <taxon>Myxococcales</taxon>
        <taxon>Cystobacterineae</taxon>
        <taxon>Archangiaceae</taxon>
        <taxon>Archangium</taxon>
    </lineage>
</organism>
<dbReference type="AlphaFoldDB" id="A0AAC8Q4N2"/>
<feature type="compositionally biased region" description="Basic and acidic residues" evidence="1">
    <location>
        <begin position="1"/>
        <end position="14"/>
    </location>
</feature>
<proteinExistence type="predicted"/>
<evidence type="ECO:0000256" key="1">
    <source>
        <dbReference type="SAM" id="MobiDB-lite"/>
    </source>
</evidence>
<gene>
    <name evidence="2" type="ORF">AA314_02641</name>
</gene>
<dbReference type="Proteomes" id="UP000035579">
    <property type="component" value="Chromosome"/>
</dbReference>
<reference evidence="2 3" key="1">
    <citation type="submission" date="2015-05" db="EMBL/GenBank/DDBJ databases">
        <title>Genome assembly of Archangium gephyra DSM 2261.</title>
        <authorList>
            <person name="Sharma G."/>
            <person name="Subramanian S."/>
        </authorList>
    </citation>
    <scope>NUCLEOTIDE SEQUENCE [LARGE SCALE GENOMIC DNA]</scope>
    <source>
        <strain evidence="2 3">DSM 2261</strain>
    </source>
</reference>
<dbReference type="EMBL" id="CP011509">
    <property type="protein sequence ID" value="AKJ01015.1"/>
    <property type="molecule type" value="Genomic_DNA"/>
</dbReference>
<sequence>MLRWGERATGRVERASAPGVSASTRGGATPRADLRDPARWRRGAWGWEK</sequence>
<evidence type="ECO:0000313" key="2">
    <source>
        <dbReference type="EMBL" id="AKJ01015.1"/>
    </source>
</evidence>
<accession>A0AAC8Q4N2</accession>
<name>A0AAC8Q4N2_9BACT</name>
<dbReference type="KEGG" id="age:AA314_02641"/>
<evidence type="ECO:0000313" key="3">
    <source>
        <dbReference type="Proteomes" id="UP000035579"/>
    </source>
</evidence>
<protein>
    <submittedName>
        <fullName evidence="2">Uncharacterized protein</fullName>
    </submittedName>
</protein>
<feature type="region of interest" description="Disordered" evidence="1">
    <location>
        <begin position="1"/>
        <end position="37"/>
    </location>
</feature>